<gene>
    <name evidence="2" type="ORF">GCM10007860_20470</name>
</gene>
<keyword evidence="3" id="KW-1185">Reference proteome</keyword>
<proteinExistence type="predicted"/>
<feature type="region of interest" description="Disordered" evidence="1">
    <location>
        <begin position="37"/>
        <end position="67"/>
    </location>
</feature>
<evidence type="ECO:0000256" key="1">
    <source>
        <dbReference type="SAM" id="MobiDB-lite"/>
    </source>
</evidence>
<evidence type="ECO:0000313" key="3">
    <source>
        <dbReference type="Proteomes" id="UP001156836"/>
    </source>
</evidence>
<evidence type="ECO:0000313" key="2">
    <source>
        <dbReference type="EMBL" id="GLS04899.1"/>
    </source>
</evidence>
<protein>
    <submittedName>
        <fullName evidence="2">Uncharacterized protein</fullName>
    </submittedName>
</protein>
<accession>A0ABQ6BYX3</accession>
<feature type="region of interest" description="Disordered" evidence="1">
    <location>
        <begin position="1"/>
        <end position="24"/>
    </location>
</feature>
<comment type="caution">
    <text evidence="2">The sequence shown here is derived from an EMBL/GenBank/DDBJ whole genome shotgun (WGS) entry which is preliminary data.</text>
</comment>
<sequence length="82" mass="8572">MAQASSGGSSHAAMPSNRRSGAWAPVTLITVVTRVTKPQPSVRRKRAWPDGAGEEGGRDMVIGRRRGPVAVAGGKKRFGSMA</sequence>
<dbReference type="EMBL" id="BSOZ01000028">
    <property type="protein sequence ID" value="GLS04899.1"/>
    <property type="molecule type" value="Genomic_DNA"/>
</dbReference>
<name>A0ABQ6BYX3_9NEIS</name>
<dbReference type="Proteomes" id="UP001156836">
    <property type="component" value="Unassembled WGS sequence"/>
</dbReference>
<feature type="compositionally biased region" description="Low complexity" evidence="1">
    <location>
        <begin position="1"/>
        <end position="13"/>
    </location>
</feature>
<organism evidence="2 3">
    <name type="scientific">Chitiniphilus shinanonensis</name>
    <dbReference type="NCBI Taxonomy" id="553088"/>
    <lineage>
        <taxon>Bacteria</taxon>
        <taxon>Pseudomonadati</taxon>
        <taxon>Pseudomonadota</taxon>
        <taxon>Betaproteobacteria</taxon>
        <taxon>Neisseriales</taxon>
        <taxon>Chitinibacteraceae</taxon>
        <taxon>Chitiniphilus</taxon>
    </lineage>
</organism>
<reference evidence="3" key="1">
    <citation type="journal article" date="2019" name="Int. J. Syst. Evol. Microbiol.">
        <title>The Global Catalogue of Microorganisms (GCM) 10K type strain sequencing project: providing services to taxonomists for standard genome sequencing and annotation.</title>
        <authorList>
            <consortium name="The Broad Institute Genomics Platform"/>
            <consortium name="The Broad Institute Genome Sequencing Center for Infectious Disease"/>
            <person name="Wu L."/>
            <person name="Ma J."/>
        </authorList>
    </citation>
    <scope>NUCLEOTIDE SEQUENCE [LARGE SCALE GENOMIC DNA]</scope>
    <source>
        <strain evidence="3">NBRC 104970</strain>
    </source>
</reference>